<dbReference type="InterPro" id="IPR007921">
    <property type="entry name" value="CHAP_dom"/>
</dbReference>
<dbReference type="InterPro" id="IPR038765">
    <property type="entry name" value="Papain-like_cys_pep_sf"/>
</dbReference>
<feature type="domain" description="Peptidase C51" evidence="2">
    <location>
        <begin position="7"/>
        <end position="129"/>
    </location>
</feature>
<evidence type="ECO:0000259" key="2">
    <source>
        <dbReference type="PROSITE" id="PS50911"/>
    </source>
</evidence>
<dbReference type="Pfam" id="PF05257">
    <property type="entry name" value="CHAP"/>
    <property type="match status" value="1"/>
</dbReference>
<accession>A0ABX0TLW0</accession>
<evidence type="ECO:0000313" key="3">
    <source>
        <dbReference type="EMBL" id="NIJ06508.1"/>
    </source>
</evidence>
<reference evidence="3 4" key="1">
    <citation type="submission" date="2020-03" db="EMBL/GenBank/DDBJ databases">
        <title>Genomic Encyclopedia of Type Strains, Phase III (KMG-III): the genomes of soil and plant-associated and newly described type strains.</title>
        <authorList>
            <person name="Whitman W."/>
        </authorList>
    </citation>
    <scope>NUCLEOTIDE SEQUENCE [LARGE SCALE GENOMIC DNA]</scope>
    <source>
        <strain evidence="3 4">CECT 8804</strain>
    </source>
</reference>
<dbReference type="Gene3D" id="3.90.1720.10">
    <property type="entry name" value="endopeptidase domain like (from Nostoc punctiforme)"/>
    <property type="match status" value="1"/>
</dbReference>
<feature type="chain" id="PRO_5047347023" evidence="1">
    <location>
        <begin position="27"/>
        <end position="175"/>
    </location>
</feature>
<dbReference type="Proteomes" id="UP000727456">
    <property type="component" value="Unassembled WGS sequence"/>
</dbReference>
<dbReference type="EMBL" id="JAAOZC010000001">
    <property type="protein sequence ID" value="NIJ06508.1"/>
    <property type="molecule type" value="Genomic_DNA"/>
</dbReference>
<feature type="signal peptide" evidence="1">
    <location>
        <begin position="1"/>
        <end position="26"/>
    </location>
</feature>
<dbReference type="PROSITE" id="PS50911">
    <property type="entry name" value="CHAP"/>
    <property type="match status" value="1"/>
</dbReference>
<protein>
    <submittedName>
        <fullName evidence="3">Surface antigen</fullName>
    </submittedName>
</protein>
<organism evidence="3 4">
    <name type="scientific">Sphingomonas vulcanisoli</name>
    <dbReference type="NCBI Taxonomy" id="1658060"/>
    <lineage>
        <taxon>Bacteria</taxon>
        <taxon>Pseudomonadati</taxon>
        <taxon>Pseudomonadota</taxon>
        <taxon>Alphaproteobacteria</taxon>
        <taxon>Sphingomonadales</taxon>
        <taxon>Sphingomonadaceae</taxon>
        <taxon>Sphingomonas</taxon>
    </lineage>
</organism>
<keyword evidence="4" id="KW-1185">Reference proteome</keyword>
<sequence>MHKSLKVAFAACVMMIGMAAPSAANAQSYLQCAPFARAFSGIQLFGAAAGWWHQATGKYSEGNAPRPGSVLVFKALSSMRSGHVATVTQIVSDRIIKVTHANWGGMKGKIERDVTVVDTSAKNDWSAVRVWYAPIGDVGTKAYPTYGFIYNGAKAVANEVKAIADKADDAIHAGQ</sequence>
<evidence type="ECO:0000256" key="1">
    <source>
        <dbReference type="SAM" id="SignalP"/>
    </source>
</evidence>
<gene>
    <name evidence="3" type="ORF">FHS31_000090</name>
</gene>
<name>A0ABX0TLW0_9SPHN</name>
<dbReference type="RefSeq" id="WP_167070983.1">
    <property type="nucleotide sequence ID" value="NZ_JAAOZC010000001.1"/>
</dbReference>
<comment type="caution">
    <text evidence="3">The sequence shown here is derived from an EMBL/GenBank/DDBJ whole genome shotgun (WGS) entry which is preliminary data.</text>
</comment>
<evidence type="ECO:0000313" key="4">
    <source>
        <dbReference type="Proteomes" id="UP000727456"/>
    </source>
</evidence>
<keyword evidence="1" id="KW-0732">Signal</keyword>
<dbReference type="SUPFAM" id="SSF54001">
    <property type="entry name" value="Cysteine proteinases"/>
    <property type="match status" value="1"/>
</dbReference>
<proteinExistence type="predicted"/>